<protein>
    <submittedName>
        <fullName evidence="1">Uncharacterized protein</fullName>
    </submittedName>
</protein>
<reference evidence="1 2" key="1">
    <citation type="journal article" date="2013" name="Genome Announc.">
        <title>Draft Genome Sequence for Desulfovibrio africanus Strain PCS.</title>
        <authorList>
            <person name="Brown S.D."/>
            <person name="Utturkar S.M."/>
            <person name="Arkin A.P."/>
            <person name="Deutschbauer A.M."/>
            <person name="Elias D.A."/>
            <person name="Hazen T.C."/>
            <person name="Chakraborty R."/>
        </authorList>
    </citation>
    <scope>NUCLEOTIDE SEQUENCE [LARGE SCALE GENOMIC DNA]</scope>
    <source>
        <strain evidence="1 2">PCS</strain>
    </source>
</reference>
<dbReference type="AlphaFoldDB" id="M5PPM8"/>
<comment type="caution">
    <text evidence="1">The sequence shown here is derived from an EMBL/GenBank/DDBJ whole genome shotgun (WGS) entry which is preliminary data.</text>
</comment>
<dbReference type="Proteomes" id="UP000011922">
    <property type="component" value="Unassembled WGS sequence"/>
</dbReference>
<proteinExistence type="predicted"/>
<gene>
    <name evidence="1" type="ORF">PCS_03383</name>
</gene>
<accession>M5PPM8</accession>
<organism evidence="1 2">
    <name type="scientific">Desulfocurvibacter africanus PCS</name>
    <dbReference type="NCBI Taxonomy" id="1262666"/>
    <lineage>
        <taxon>Bacteria</taxon>
        <taxon>Pseudomonadati</taxon>
        <taxon>Thermodesulfobacteriota</taxon>
        <taxon>Desulfovibrionia</taxon>
        <taxon>Desulfovibrionales</taxon>
        <taxon>Desulfovibrionaceae</taxon>
        <taxon>Desulfocurvibacter</taxon>
    </lineage>
</organism>
<sequence length="66" mass="7566">MPLLLVHAICIVRKILWAMAFYAMASFFRGCPFCRLPSAIEVFIQLVHYCIDDLSGNLGTSFIFFF</sequence>
<dbReference type="EMBL" id="AOSV01000038">
    <property type="protein sequence ID" value="EMG35900.1"/>
    <property type="molecule type" value="Genomic_DNA"/>
</dbReference>
<name>M5PPM8_DESAF</name>
<evidence type="ECO:0000313" key="2">
    <source>
        <dbReference type="Proteomes" id="UP000011922"/>
    </source>
</evidence>
<evidence type="ECO:0000313" key="1">
    <source>
        <dbReference type="EMBL" id="EMG35900.1"/>
    </source>
</evidence>